<protein>
    <recommendedName>
        <fullName evidence="4">Bacterial surface antigen (D15) domain-containing protein</fullName>
    </recommendedName>
</protein>
<name>A0A918QVN4_9FLAO</name>
<dbReference type="InterPro" id="IPR000184">
    <property type="entry name" value="Bac_surfAg_D15"/>
</dbReference>
<comment type="subcellular location">
    <subcellularLocation>
        <location evidence="1">Membrane</location>
    </subcellularLocation>
</comment>
<comment type="caution">
    <text evidence="5">The sequence shown here is derived from an EMBL/GenBank/DDBJ whole genome shotgun (WGS) entry which is preliminary data.</text>
</comment>
<dbReference type="EMBL" id="BMWZ01000002">
    <property type="protein sequence ID" value="GGZ74808.1"/>
    <property type="molecule type" value="Genomic_DNA"/>
</dbReference>
<proteinExistence type="predicted"/>
<dbReference type="Gene3D" id="2.40.160.50">
    <property type="entry name" value="membrane protein fhac: a member of the omp85/tpsb transporter family"/>
    <property type="match status" value="1"/>
</dbReference>
<evidence type="ECO:0000313" key="6">
    <source>
        <dbReference type="Proteomes" id="UP000636004"/>
    </source>
</evidence>
<evidence type="ECO:0000313" key="5">
    <source>
        <dbReference type="EMBL" id="GGZ74808.1"/>
    </source>
</evidence>
<feature type="region of interest" description="Disordered" evidence="3">
    <location>
        <begin position="1"/>
        <end position="27"/>
    </location>
</feature>
<keyword evidence="2" id="KW-0472">Membrane</keyword>
<dbReference type="Pfam" id="PF01103">
    <property type="entry name" value="Omp85"/>
    <property type="match status" value="1"/>
</dbReference>
<dbReference type="GO" id="GO:0019867">
    <property type="term" value="C:outer membrane"/>
    <property type="evidence" value="ECO:0007669"/>
    <property type="project" value="InterPro"/>
</dbReference>
<feature type="domain" description="Bacterial surface antigen (D15)" evidence="4">
    <location>
        <begin position="97"/>
        <end position="377"/>
    </location>
</feature>
<feature type="compositionally biased region" description="Basic and acidic residues" evidence="3">
    <location>
        <begin position="14"/>
        <end position="27"/>
    </location>
</feature>
<keyword evidence="6" id="KW-1185">Reference proteome</keyword>
<evidence type="ECO:0000259" key="4">
    <source>
        <dbReference type="Pfam" id="PF01103"/>
    </source>
</evidence>
<evidence type="ECO:0000256" key="1">
    <source>
        <dbReference type="ARBA" id="ARBA00004370"/>
    </source>
</evidence>
<reference evidence="5" key="1">
    <citation type="journal article" date="2014" name="Int. J. Syst. Evol. Microbiol.">
        <title>Complete genome sequence of Corynebacterium casei LMG S-19264T (=DSM 44701T), isolated from a smear-ripened cheese.</title>
        <authorList>
            <consortium name="US DOE Joint Genome Institute (JGI-PGF)"/>
            <person name="Walter F."/>
            <person name="Albersmeier A."/>
            <person name="Kalinowski J."/>
            <person name="Ruckert C."/>
        </authorList>
    </citation>
    <scope>NUCLEOTIDE SEQUENCE</scope>
    <source>
        <strain evidence="5">KCTC 12710</strain>
    </source>
</reference>
<organism evidence="5 6">
    <name type="scientific">Algibacter mikhailovii</name>
    <dbReference type="NCBI Taxonomy" id="425498"/>
    <lineage>
        <taxon>Bacteria</taxon>
        <taxon>Pseudomonadati</taxon>
        <taxon>Bacteroidota</taxon>
        <taxon>Flavobacteriia</taxon>
        <taxon>Flavobacteriales</taxon>
        <taxon>Flavobacteriaceae</taxon>
        <taxon>Algibacter</taxon>
    </lineage>
</organism>
<sequence length="377" mass="43210">MMYAQTEKTISKQQRKEEKKAKKDSIKAQKVAEGRSLLSPLVAPGYTPELGAFLAVGGLWSFKTNRNDDKIQRSSMPFTFSYTSTGAIVFNAKPTTFWLADKLRIDADIWYKNMPDNYWGVGAENAINTPQSDSTTAYQREWWWMNPRILYQVKKNFFVGLNIDYNYTKGSDPSAGVAADPNYIEFNDRPLNSGLGLILRYDSRDIPVNAWEGVFLDLSATFYTTAFGGDNDYQTFLIDYRQYEQVGKTGQVLSWQIKSRIATGDVPYGEMGQLGNPFDLRGYSWGRFRDKSLFFVLPEYRHTFYKQNGDMSKHGAVVWVATGTVWDFETVDSQNMHWLPNFGVGYRLELQPRMNLRLDFGIGQESSGIYFNFNQAF</sequence>
<dbReference type="AlphaFoldDB" id="A0A918QVN4"/>
<reference evidence="5" key="2">
    <citation type="submission" date="2020-09" db="EMBL/GenBank/DDBJ databases">
        <authorList>
            <person name="Sun Q."/>
            <person name="Kim S."/>
        </authorList>
    </citation>
    <scope>NUCLEOTIDE SEQUENCE</scope>
    <source>
        <strain evidence="5">KCTC 12710</strain>
    </source>
</reference>
<evidence type="ECO:0000256" key="2">
    <source>
        <dbReference type="ARBA" id="ARBA00023136"/>
    </source>
</evidence>
<evidence type="ECO:0000256" key="3">
    <source>
        <dbReference type="SAM" id="MobiDB-lite"/>
    </source>
</evidence>
<dbReference type="Proteomes" id="UP000636004">
    <property type="component" value="Unassembled WGS sequence"/>
</dbReference>
<gene>
    <name evidence="5" type="ORF">GCM10007028_10240</name>
</gene>
<accession>A0A918QVN4</accession>